<sequence length="262" mass="27687">MTNPPYMTGPANDPNPHQPAGSAGPPPGPAAPSFQYRPHDPYGTFAAAQGAEQAGPVLPPAPTFGQRWGILGMEGRPKQVTWILQLLWIYLAVAVLLSLLSIAFSALMAGLFSSSVGLVVNLVSGVLVAAVVLVLIWAVAKESLGRFGFQDPRMVFYIGLGFLGLVSLCGFIGAIKVPFALVQLLAVLLVLALLFTRPVAAWLKERPGNQPKGSEQRPGDGQPVVGYQPPQWRDAAHPPAVAPPTQQPPSPPANPGWPQPPR</sequence>
<comment type="caution">
    <text evidence="3">The sequence shown here is derived from an EMBL/GenBank/DDBJ whole genome shotgun (WGS) entry which is preliminary data.</text>
</comment>
<dbReference type="RefSeq" id="WP_387970086.1">
    <property type="nucleotide sequence ID" value="NZ_JBHRWO010000004.1"/>
</dbReference>
<evidence type="ECO:0000256" key="1">
    <source>
        <dbReference type="SAM" id="MobiDB-lite"/>
    </source>
</evidence>
<feature type="region of interest" description="Disordered" evidence="1">
    <location>
        <begin position="206"/>
        <end position="262"/>
    </location>
</feature>
<feature type="transmembrane region" description="Helical" evidence="2">
    <location>
        <begin position="118"/>
        <end position="140"/>
    </location>
</feature>
<organism evidence="3 4">
    <name type="scientific">Glycomyces rhizosphaerae</name>
    <dbReference type="NCBI Taxonomy" id="2054422"/>
    <lineage>
        <taxon>Bacteria</taxon>
        <taxon>Bacillati</taxon>
        <taxon>Actinomycetota</taxon>
        <taxon>Actinomycetes</taxon>
        <taxon>Glycomycetales</taxon>
        <taxon>Glycomycetaceae</taxon>
        <taxon>Glycomyces</taxon>
    </lineage>
</organism>
<dbReference type="Proteomes" id="UP001595712">
    <property type="component" value="Unassembled WGS sequence"/>
</dbReference>
<feature type="transmembrane region" description="Helical" evidence="2">
    <location>
        <begin position="181"/>
        <end position="203"/>
    </location>
</feature>
<dbReference type="EMBL" id="JBHRWO010000004">
    <property type="protein sequence ID" value="MFC3491384.1"/>
    <property type="molecule type" value="Genomic_DNA"/>
</dbReference>
<name>A0ABV7PV60_9ACTN</name>
<accession>A0ABV7PV60</accession>
<proteinExistence type="predicted"/>
<feature type="region of interest" description="Disordered" evidence="1">
    <location>
        <begin position="1"/>
        <end position="38"/>
    </location>
</feature>
<protein>
    <submittedName>
        <fullName evidence="3">Uncharacterized protein</fullName>
    </submittedName>
</protein>
<keyword evidence="2" id="KW-0472">Membrane</keyword>
<keyword evidence="4" id="KW-1185">Reference proteome</keyword>
<gene>
    <name evidence="3" type="ORF">ACFO8M_02645</name>
</gene>
<feature type="transmembrane region" description="Helical" evidence="2">
    <location>
        <begin position="86"/>
        <end position="112"/>
    </location>
</feature>
<feature type="transmembrane region" description="Helical" evidence="2">
    <location>
        <begin position="155"/>
        <end position="175"/>
    </location>
</feature>
<evidence type="ECO:0000313" key="3">
    <source>
        <dbReference type="EMBL" id="MFC3491384.1"/>
    </source>
</evidence>
<keyword evidence="2" id="KW-0812">Transmembrane</keyword>
<evidence type="ECO:0000313" key="4">
    <source>
        <dbReference type="Proteomes" id="UP001595712"/>
    </source>
</evidence>
<feature type="compositionally biased region" description="Pro residues" evidence="1">
    <location>
        <begin position="240"/>
        <end position="262"/>
    </location>
</feature>
<keyword evidence="2" id="KW-1133">Transmembrane helix</keyword>
<reference evidence="4" key="1">
    <citation type="journal article" date="2019" name="Int. J. Syst. Evol. Microbiol.">
        <title>The Global Catalogue of Microorganisms (GCM) 10K type strain sequencing project: providing services to taxonomists for standard genome sequencing and annotation.</title>
        <authorList>
            <consortium name="The Broad Institute Genomics Platform"/>
            <consortium name="The Broad Institute Genome Sequencing Center for Infectious Disease"/>
            <person name="Wu L."/>
            <person name="Ma J."/>
        </authorList>
    </citation>
    <scope>NUCLEOTIDE SEQUENCE [LARGE SCALE GENOMIC DNA]</scope>
    <source>
        <strain evidence="4">CGMCC 4.7396</strain>
    </source>
</reference>
<evidence type="ECO:0000256" key="2">
    <source>
        <dbReference type="SAM" id="Phobius"/>
    </source>
</evidence>